<keyword evidence="3" id="KW-0804">Transcription</keyword>
<dbReference type="InterPro" id="IPR009057">
    <property type="entry name" value="Homeodomain-like_sf"/>
</dbReference>
<dbReference type="Gene3D" id="1.10.10.60">
    <property type="entry name" value="Homeodomain-like"/>
    <property type="match status" value="1"/>
</dbReference>
<evidence type="ECO:0000256" key="4">
    <source>
        <dbReference type="PROSITE-ProRule" id="PRU00335"/>
    </source>
</evidence>
<name>A0A0N0E114_9PSED</name>
<evidence type="ECO:0000259" key="5">
    <source>
        <dbReference type="PROSITE" id="PS50977"/>
    </source>
</evidence>
<evidence type="ECO:0000256" key="2">
    <source>
        <dbReference type="ARBA" id="ARBA00023125"/>
    </source>
</evidence>
<dbReference type="GO" id="GO:0003677">
    <property type="term" value="F:DNA binding"/>
    <property type="evidence" value="ECO:0007669"/>
    <property type="project" value="UniProtKB-UniRule"/>
</dbReference>
<dbReference type="PATRIC" id="fig|50340.43.peg.4982"/>
<keyword evidence="2 4" id="KW-0238">DNA-binding</keyword>
<dbReference type="SUPFAM" id="SSF46689">
    <property type="entry name" value="Homeodomain-like"/>
    <property type="match status" value="1"/>
</dbReference>
<dbReference type="STRING" id="50340.PF66_06353"/>
<protein>
    <submittedName>
        <fullName evidence="6">Transcriptional regulator, TetR family</fullName>
    </submittedName>
</protein>
<dbReference type="PANTHER" id="PTHR47506:SF7">
    <property type="entry name" value="TRANSCRIPTIONAL REGULATORY PROTEIN"/>
    <property type="match status" value="1"/>
</dbReference>
<dbReference type="OrthoDB" id="9798857at2"/>
<feature type="domain" description="HTH tetR-type" evidence="5">
    <location>
        <begin position="9"/>
        <end position="69"/>
    </location>
</feature>
<sequence length="188" mass="20396">MRYSLSHKQETRERLLESSAASAKKSGFATIGVDGLMKAIGLSGGAFYGHFSSKDELFGAIVERELSRSVARLGGEGEPDPAQLERCLRLYLSMSHVEQAQSGCALPALGAEIARADVAVRERAEAWMCRLQQRWAQALGSESQAWSILSQCVGALVVARMMSTPELQQQVLKSSRDEIGRQIGQPSA</sequence>
<keyword evidence="7" id="KW-1185">Reference proteome</keyword>
<dbReference type="RefSeq" id="WP_054056388.1">
    <property type="nucleotide sequence ID" value="NZ_JSYZ01000049.1"/>
</dbReference>
<comment type="caution">
    <text evidence="6">The sequence shown here is derived from an EMBL/GenBank/DDBJ whole genome shotgun (WGS) entry which is preliminary data.</text>
</comment>
<reference evidence="6 7" key="1">
    <citation type="journal article" date="2015" name="PLoS ONE">
        <title>Rice-Infecting Pseudomonas Genomes Are Highly Accessorized and Harbor Multiple Putative Virulence Mechanisms to Cause Sheath Brown Rot.</title>
        <authorList>
            <person name="Quibod I.L."/>
            <person name="Grande G."/>
            <person name="Oreiro E.G."/>
            <person name="Borja F.N."/>
            <person name="Dossa G.S."/>
            <person name="Mauleon R."/>
            <person name="Cruz C.V."/>
            <person name="Oliva R."/>
        </authorList>
    </citation>
    <scope>NUCLEOTIDE SEQUENCE [LARGE SCALE GENOMIC DNA]</scope>
    <source>
        <strain evidence="6 7">IRRI 6609</strain>
    </source>
</reference>
<organism evidence="6 7">
    <name type="scientific">Pseudomonas asplenii</name>
    <dbReference type="NCBI Taxonomy" id="53407"/>
    <lineage>
        <taxon>Bacteria</taxon>
        <taxon>Pseudomonadati</taxon>
        <taxon>Pseudomonadota</taxon>
        <taxon>Gammaproteobacteria</taxon>
        <taxon>Pseudomonadales</taxon>
        <taxon>Pseudomonadaceae</taxon>
        <taxon>Pseudomonas</taxon>
    </lineage>
</organism>
<evidence type="ECO:0000256" key="1">
    <source>
        <dbReference type="ARBA" id="ARBA00023015"/>
    </source>
</evidence>
<dbReference type="Gene3D" id="1.10.357.10">
    <property type="entry name" value="Tetracycline Repressor, domain 2"/>
    <property type="match status" value="1"/>
</dbReference>
<dbReference type="PROSITE" id="PS50977">
    <property type="entry name" value="HTH_TETR_2"/>
    <property type="match status" value="1"/>
</dbReference>
<evidence type="ECO:0000313" key="7">
    <source>
        <dbReference type="Proteomes" id="UP000037931"/>
    </source>
</evidence>
<dbReference type="Pfam" id="PF00440">
    <property type="entry name" value="TetR_N"/>
    <property type="match status" value="1"/>
</dbReference>
<dbReference type="PANTHER" id="PTHR47506">
    <property type="entry name" value="TRANSCRIPTIONAL REGULATORY PROTEIN"/>
    <property type="match status" value="1"/>
</dbReference>
<dbReference type="InterPro" id="IPR036271">
    <property type="entry name" value="Tet_transcr_reg_TetR-rel_C_sf"/>
</dbReference>
<keyword evidence="1" id="KW-0805">Transcription regulation</keyword>
<gene>
    <name evidence="6" type="ORF">PF66_06353</name>
</gene>
<proteinExistence type="predicted"/>
<accession>A0A0N0E114</accession>
<dbReference type="AlphaFoldDB" id="A0A0N0E114"/>
<evidence type="ECO:0000256" key="3">
    <source>
        <dbReference type="ARBA" id="ARBA00023163"/>
    </source>
</evidence>
<dbReference type="Proteomes" id="UP000037931">
    <property type="component" value="Unassembled WGS sequence"/>
</dbReference>
<feature type="DNA-binding region" description="H-T-H motif" evidence="4">
    <location>
        <begin position="32"/>
        <end position="51"/>
    </location>
</feature>
<dbReference type="SUPFAM" id="SSF48498">
    <property type="entry name" value="Tetracyclin repressor-like, C-terminal domain"/>
    <property type="match status" value="1"/>
</dbReference>
<dbReference type="EMBL" id="JSYZ01000049">
    <property type="protein sequence ID" value="KPA87139.1"/>
    <property type="molecule type" value="Genomic_DNA"/>
</dbReference>
<evidence type="ECO:0000313" key="6">
    <source>
        <dbReference type="EMBL" id="KPA87139.1"/>
    </source>
</evidence>
<dbReference type="InterPro" id="IPR001647">
    <property type="entry name" value="HTH_TetR"/>
</dbReference>